<evidence type="ECO:0000313" key="3">
    <source>
        <dbReference type="Proteomes" id="UP001499993"/>
    </source>
</evidence>
<dbReference type="Proteomes" id="UP001499993">
    <property type="component" value="Unassembled WGS sequence"/>
</dbReference>
<name>A0ABP9G8M3_9ACTN</name>
<evidence type="ECO:0000313" key="2">
    <source>
        <dbReference type="EMBL" id="GAA4932999.1"/>
    </source>
</evidence>
<keyword evidence="3" id="KW-1185">Reference proteome</keyword>
<proteinExistence type="predicted"/>
<gene>
    <name evidence="2" type="ORF">GCM10023224_11640</name>
</gene>
<organism evidence="2 3">
    <name type="scientific">Streptomonospora halophila</name>
    <dbReference type="NCBI Taxonomy" id="427369"/>
    <lineage>
        <taxon>Bacteria</taxon>
        <taxon>Bacillati</taxon>
        <taxon>Actinomycetota</taxon>
        <taxon>Actinomycetes</taxon>
        <taxon>Streptosporangiales</taxon>
        <taxon>Nocardiopsidaceae</taxon>
        <taxon>Streptomonospora</taxon>
    </lineage>
</organism>
<comment type="caution">
    <text evidence="2">The sequence shown here is derived from an EMBL/GenBank/DDBJ whole genome shotgun (WGS) entry which is preliminary data.</text>
</comment>
<protein>
    <submittedName>
        <fullName evidence="2">Uncharacterized protein</fullName>
    </submittedName>
</protein>
<sequence>MRVASETPGRPFRAHETAPLDTPAALAMSTIVGRLIVWFPPPVSAPPHVGNLPARTECGRAERRPFAVRWTRGRKGRMRDTAAANGQGSRHIVDGLG</sequence>
<feature type="region of interest" description="Disordered" evidence="1">
    <location>
        <begin position="74"/>
        <end position="97"/>
    </location>
</feature>
<accession>A0ABP9G8M3</accession>
<dbReference type="EMBL" id="BAABIK010000004">
    <property type="protein sequence ID" value="GAA4932999.1"/>
    <property type="molecule type" value="Genomic_DNA"/>
</dbReference>
<reference evidence="3" key="1">
    <citation type="journal article" date="2019" name="Int. J. Syst. Evol. Microbiol.">
        <title>The Global Catalogue of Microorganisms (GCM) 10K type strain sequencing project: providing services to taxonomists for standard genome sequencing and annotation.</title>
        <authorList>
            <consortium name="The Broad Institute Genomics Platform"/>
            <consortium name="The Broad Institute Genome Sequencing Center for Infectious Disease"/>
            <person name="Wu L."/>
            <person name="Ma J."/>
        </authorList>
    </citation>
    <scope>NUCLEOTIDE SEQUENCE [LARGE SCALE GENOMIC DNA]</scope>
    <source>
        <strain evidence="3">JCM 18123</strain>
    </source>
</reference>
<evidence type="ECO:0000256" key="1">
    <source>
        <dbReference type="SAM" id="MobiDB-lite"/>
    </source>
</evidence>